<dbReference type="RefSeq" id="WP_138153395.1">
    <property type="nucleotide sequence ID" value="NZ_VANU01000006.1"/>
</dbReference>
<accession>A0A5R8XYF0</accession>
<protein>
    <submittedName>
        <fullName evidence="2">Flagellar hook-length control protein FliK</fullName>
    </submittedName>
</protein>
<reference evidence="2 3" key="1">
    <citation type="submission" date="2019-05" db="EMBL/GenBank/DDBJ databases">
        <title>Arcobacter sp. nov., isolated from sea sediment.</title>
        <authorList>
            <person name="Kim W."/>
        </authorList>
    </citation>
    <scope>NUCLEOTIDE SEQUENCE [LARGE SCALE GENOMIC DNA]</scope>
    <source>
        <strain evidence="2 3">CAU 1517</strain>
    </source>
</reference>
<keyword evidence="2" id="KW-0969">Cilium</keyword>
<evidence type="ECO:0000313" key="2">
    <source>
        <dbReference type="EMBL" id="TLP36165.1"/>
    </source>
</evidence>
<feature type="coiled-coil region" evidence="1">
    <location>
        <begin position="221"/>
        <end position="248"/>
    </location>
</feature>
<organism evidence="2 3">
    <name type="scientific">Arcobacter arenosus</name>
    <dbReference type="NCBI Taxonomy" id="2576037"/>
    <lineage>
        <taxon>Bacteria</taxon>
        <taxon>Pseudomonadati</taxon>
        <taxon>Campylobacterota</taxon>
        <taxon>Epsilonproteobacteria</taxon>
        <taxon>Campylobacterales</taxon>
        <taxon>Arcobacteraceae</taxon>
        <taxon>Arcobacter</taxon>
    </lineage>
</organism>
<evidence type="ECO:0000256" key="1">
    <source>
        <dbReference type="SAM" id="Coils"/>
    </source>
</evidence>
<sequence length="551" mass="62429">MIVSNNNNLLNILLPNDNKVLKETLKNADAQTLQKFQNGTATVGDILKNLFENLKTSDKSQVSIQNFLKDTNIFKMEQNFSKSIEQVLSQLKTNPSLDKFTNQIDTLLKNITNLDENSLKQMIDKSGIFLESKIANQINLEIGNQGNLPKNIAELLTQIKTLIKDIPNLEAKNITNLIDKILQTNSNQTITPNNLQGELKTLVSNLQNLLSNISSKEVTNLSNLTQKLENLSSQAQLVESKIANTNTQVENNLLNNKEIINTKTLETLLTLKQELVNIKGIDTKPLNQLIDKLLNLQNLFTKIDLPNLNQSGFQSNFATNLDSLLTNLKTSIQNLSSSSENLNLHQNINKTIHKLETIINNLIQNPNNFLPKESNPIQNDMKALLLQVQAELISKGDSNSQETIKQIDRLITQIEYHQLQSLVSNSNNVYIPFLWDMLDEGSISMKKINEDKFYCEINLSLKEFGETNLLLALYDKNKLDLTIYASKDSFKKTLQESLPKLRSSLNSVDLIPVNIKIVNIKKEDTKEQKQMNQFNQNNDFINPSFDLDIRV</sequence>
<dbReference type="Proteomes" id="UP000308901">
    <property type="component" value="Unassembled WGS sequence"/>
</dbReference>
<dbReference type="AlphaFoldDB" id="A0A5R8XYF0"/>
<comment type="caution">
    <text evidence="2">The sequence shown here is derived from an EMBL/GenBank/DDBJ whole genome shotgun (WGS) entry which is preliminary data.</text>
</comment>
<keyword evidence="2" id="KW-0282">Flagellum</keyword>
<evidence type="ECO:0000313" key="3">
    <source>
        <dbReference type="Proteomes" id="UP000308901"/>
    </source>
</evidence>
<keyword evidence="1" id="KW-0175">Coiled coil</keyword>
<proteinExistence type="predicted"/>
<dbReference type="OrthoDB" id="5337397at2"/>
<gene>
    <name evidence="2" type="ORF">FDK22_12895</name>
</gene>
<keyword evidence="2" id="KW-0966">Cell projection</keyword>
<keyword evidence="3" id="KW-1185">Reference proteome</keyword>
<name>A0A5R8XYF0_9BACT</name>
<dbReference type="EMBL" id="VANU01000006">
    <property type="protein sequence ID" value="TLP36165.1"/>
    <property type="molecule type" value="Genomic_DNA"/>
</dbReference>